<name>A0A6N7EF41_9MICO</name>
<evidence type="ECO:0000313" key="11">
    <source>
        <dbReference type="Proteomes" id="UP000437709"/>
    </source>
</evidence>
<dbReference type="PANTHER" id="PTHR33362:SF5">
    <property type="entry name" value="C4-DICARBOXYLATE TRAP TRANSPORTER LARGE PERMEASE PROTEIN DCTM"/>
    <property type="match status" value="1"/>
</dbReference>
<accession>A0A6N7EF41</accession>
<comment type="subcellular location">
    <subcellularLocation>
        <location evidence="1">Cell inner membrane</location>
        <topology evidence="1">Multi-pass membrane protein</topology>
    </subcellularLocation>
</comment>
<feature type="transmembrane region" description="Helical" evidence="8">
    <location>
        <begin position="59"/>
        <end position="82"/>
    </location>
</feature>
<feature type="transmembrane region" description="Helical" evidence="8">
    <location>
        <begin position="320"/>
        <end position="339"/>
    </location>
</feature>
<keyword evidence="3" id="KW-0997">Cell inner membrane</keyword>
<dbReference type="Pfam" id="PF06808">
    <property type="entry name" value="DctM"/>
    <property type="match status" value="1"/>
</dbReference>
<feature type="transmembrane region" description="Helical" evidence="8">
    <location>
        <begin position="182"/>
        <end position="201"/>
    </location>
</feature>
<feature type="transmembrane region" description="Helical" evidence="8">
    <location>
        <begin position="401"/>
        <end position="426"/>
    </location>
</feature>
<feature type="transmembrane region" description="Helical" evidence="8">
    <location>
        <begin position="28"/>
        <end position="47"/>
    </location>
</feature>
<feature type="compositionally biased region" description="Gly residues" evidence="7">
    <location>
        <begin position="229"/>
        <end position="240"/>
    </location>
</feature>
<dbReference type="PIRSF" id="PIRSF006066">
    <property type="entry name" value="HI0050"/>
    <property type="match status" value="1"/>
</dbReference>
<evidence type="ECO:0000256" key="6">
    <source>
        <dbReference type="ARBA" id="ARBA00023136"/>
    </source>
</evidence>
<feature type="transmembrane region" description="Helical" evidence="8">
    <location>
        <begin position="438"/>
        <end position="460"/>
    </location>
</feature>
<evidence type="ECO:0000256" key="4">
    <source>
        <dbReference type="ARBA" id="ARBA00022692"/>
    </source>
</evidence>
<dbReference type="GO" id="GO:0022857">
    <property type="term" value="F:transmembrane transporter activity"/>
    <property type="evidence" value="ECO:0007669"/>
    <property type="project" value="TreeGrafter"/>
</dbReference>
<feature type="transmembrane region" description="Helical" evidence="8">
    <location>
        <begin position="5"/>
        <end position="22"/>
    </location>
</feature>
<feature type="transmembrane region" description="Helical" evidence="8">
    <location>
        <begin position="359"/>
        <end position="389"/>
    </location>
</feature>
<evidence type="ECO:0000256" key="2">
    <source>
        <dbReference type="ARBA" id="ARBA00022475"/>
    </source>
</evidence>
<feature type="domain" description="TRAP C4-dicarboxylate transport system permease DctM subunit" evidence="9">
    <location>
        <begin position="13"/>
        <end position="462"/>
    </location>
</feature>
<keyword evidence="6 8" id="KW-0472">Membrane</keyword>
<comment type="caution">
    <text evidence="10">The sequence shown here is derived from an EMBL/GenBank/DDBJ whole genome shotgun (WGS) entry which is preliminary data.</text>
</comment>
<keyword evidence="5 8" id="KW-1133">Transmembrane helix</keyword>
<dbReference type="EMBL" id="WHPC01000001">
    <property type="protein sequence ID" value="MPV35568.1"/>
    <property type="molecule type" value="Genomic_DNA"/>
</dbReference>
<evidence type="ECO:0000259" key="9">
    <source>
        <dbReference type="Pfam" id="PF06808"/>
    </source>
</evidence>
<dbReference type="Proteomes" id="UP000437709">
    <property type="component" value="Unassembled WGS sequence"/>
</dbReference>
<evidence type="ECO:0000256" key="3">
    <source>
        <dbReference type="ARBA" id="ARBA00022519"/>
    </source>
</evidence>
<proteinExistence type="predicted"/>
<reference evidence="10 11" key="1">
    <citation type="submission" date="2019-10" db="EMBL/GenBank/DDBJ databases">
        <title>Georgenia wutianyii sp. nov. and Georgenia yuyongxinii sp. nov. isolated from plateau pika (Ochotona curzoniae) in the Qinghai-Tibet plateau of China.</title>
        <authorList>
            <person name="Tian Z."/>
        </authorList>
    </citation>
    <scope>NUCLEOTIDE SEQUENCE [LARGE SCALE GENOMIC DNA]</scope>
    <source>
        <strain evidence="10 11">JCM 19765</strain>
    </source>
</reference>
<sequence length="475" mass="48812">MSVAVIAVVIIAVVILLAFVLFEQPIWLALGASGGIGLIMLSGTGIATDTLGSVPFTTVASYSLVIIPMFILMGIVAAKAGVAEDVFAVAEKLVGRLPGGLGIATILACGGFAAVTGSSVATVATVGRIAIKQMTRHGYRANAAGALVAAGGTLGVLIPPSVILVVYAALTGESIGRLLMGGFIPGAVTMLAYSTATVILYKRGFFAEPALARTNEKALVGAGAPTTGTAGGTATGGSDDGGPRIPARQPVTKRNMIGAVYTAGLMIIVMGGMYSGLFTATESGAVAAFIAVVMLFIRYRDRWRELPGAFKESLFDTTSLNSMIFALLIGGGVFAYFLVRTGLPSEMARAIVDANLSPTLIICVTLAVMVVLGCFLDSFSILVITIPLVYPVIDAMGVDGVWFGILVVKAIEIGLITPPVGLNVFVVAGSMKGMTPEGVFRAVVPFIVAEFATIIVLMAVPDLVTWLPDLAFGPE</sequence>
<evidence type="ECO:0000313" key="10">
    <source>
        <dbReference type="EMBL" id="MPV35568.1"/>
    </source>
</evidence>
<protein>
    <submittedName>
        <fullName evidence="10">TRAP transporter large permease subunit</fullName>
    </submittedName>
</protein>
<keyword evidence="11" id="KW-1185">Reference proteome</keyword>
<dbReference type="PANTHER" id="PTHR33362">
    <property type="entry name" value="SIALIC ACID TRAP TRANSPORTER PERMEASE PROTEIN SIAT-RELATED"/>
    <property type="match status" value="1"/>
</dbReference>
<organism evidence="10 11">
    <name type="scientific">Georgenia subflava</name>
    <dbReference type="NCBI Taxonomy" id="1622177"/>
    <lineage>
        <taxon>Bacteria</taxon>
        <taxon>Bacillati</taxon>
        <taxon>Actinomycetota</taxon>
        <taxon>Actinomycetes</taxon>
        <taxon>Micrococcales</taxon>
        <taxon>Bogoriellaceae</taxon>
        <taxon>Georgenia</taxon>
    </lineage>
</organism>
<dbReference type="GO" id="GO:0005886">
    <property type="term" value="C:plasma membrane"/>
    <property type="evidence" value="ECO:0007669"/>
    <property type="project" value="UniProtKB-SubCell"/>
</dbReference>
<evidence type="ECO:0000256" key="1">
    <source>
        <dbReference type="ARBA" id="ARBA00004429"/>
    </source>
</evidence>
<dbReference type="RefSeq" id="WP_152193468.1">
    <property type="nucleotide sequence ID" value="NZ_VUKD01000001.1"/>
</dbReference>
<feature type="transmembrane region" description="Helical" evidence="8">
    <location>
        <begin position="143"/>
        <end position="170"/>
    </location>
</feature>
<dbReference type="AlphaFoldDB" id="A0A6N7EF41"/>
<dbReference type="InterPro" id="IPR004681">
    <property type="entry name" value="TRAP_DctM"/>
</dbReference>
<dbReference type="InterPro" id="IPR010656">
    <property type="entry name" value="DctM"/>
</dbReference>
<keyword evidence="2" id="KW-1003">Cell membrane</keyword>
<evidence type="ECO:0000256" key="7">
    <source>
        <dbReference type="SAM" id="MobiDB-lite"/>
    </source>
</evidence>
<feature type="transmembrane region" description="Helical" evidence="8">
    <location>
        <begin position="283"/>
        <end position="299"/>
    </location>
</feature>
<feature type="region of interest" description="Disordered" evidence="7">
    <location>
        <begin position="225"/>
        <end position="247"/>
    </location>
</feature>
<evidence type="ECO:0000256" key="8">
    <source>
        <dbReference type="SAM" id="Phobius"/>
    </source>
</evidence>
<dbReference type="OrthoDB" id="9777699at2"/>
<gene>
    <name evidence="10" type="ORF">GB881_00645</name>
</gene>
<feature type="transmembrane region" description="Helical" evidence="8">
    <location>
        <begin position="258"/>
        <end position="277"/>
    </location>
</feature>
<keyword evidence="4 8" id="KW-0812">Transmembrane</keyword>
<feature type="transmembrane region" description="Helical" evidence="8">
    <location>
        <begin position="102"/>
        <end position="131"/>
    </location>
</feature>
<evidence type="ECO:0000256" key="5">
    <source>
        <dbReference type="ARBA" id="ARBA00022989"/>
    </source>
</evidence>